<feature type="domain" description="Peptidase M16 N-terminal" evidence="2">
    <location>
        <begin position="14"/>
        <end position="158"/>
    </location>
</feature>
<protein>
    <submittedName>
        <fullName evidence="4">Peptidase M16 domain protein</fullName>
    </submittedName>
</protein>
<evidence type="ECO:0000256" key="1">
    <source>
        <dbReference type="ARBA" id="ARBA00007261"/>
    </source>
</evidence>
<dbReference type="GO" id="GO:0046872">
    <property type="term" value="F:metal ion binding"/>
    <property type="evidence" value="ECO:0007669"/>
    <property type="project" value="InterPro"/>
</dbReference>
<dbReference type="Gene3D" id="3.30.830.10">
    <property type="entry name" value="Metalloenzyme, LuxS/M16 peptidase-like"/>
    <property type="match status" value="2"/>
</dbReference>
<proteinExistence type="inferred from homology"/>
<sequence>MKKITLENGMKLIYEHREGDLSSFCIAFNGGALEETGTFKLGTAHAVEHMISKGTKSRSEEEINKICSEIFGFENAMTNFSYVIYYGTCLSEDFEKGLEIYSDIILNPTFPEKGFKEEMNIILEELKEWKDDIYQYCEDSLLYNAFSSKRIKNRIIGTEEDIKNITLEEIKAFYNNYYSPENCSIAVCSSFDLEYISKIVNKFFSKWNKSFHGIVNITNEKNKEGVFIEKLRDIKGAKIQYIFSIDELNEEECRALNLFNSAFGEGTNSIIFDEIRTKNALAYDVKSYIKNERGVKNFIISMGTSAENVDKAINLTDKKIREIKNRKGYFSKEKIKILSKNIKLKRQLKLERAIQLCKELSTYEIMYDNAERLYKEVEGLENISEEKVIEVMNKVLNNPSIQVLTSK</sequence>
<dbReference type="InterPro" id="IPR007863">
    <property type="entry name" value="Peptidase_M16_C"/>
</dbReference>
<dbReference type="InterPro" id="IPR011765">
    <property type="entry name" value="Pept_M16_N"/>
</dbReference>
<dbReference type="HOGENOM" id="CLU_009902_3_2_9"/>
<evidence type="ECO:0000259" key="2">
    <source>
        <dbReference type="Pfam" id="PF00675"/>
    </source>
</evidence>
<dbReference type="Proteomes" id="UP000033115">
    <property type="component" value="Chromosome"/>
</dbReference>
<dbReference type="STRING" id="1548.CSCA_3222"/>
<comment type="similarity">
    <text evidence="1">Belongs to the peptidase M16 family.</text>
</comment>
<evidence type="ECO:0000259" key="3">
    <source>
        <dbReference type="Pfam" id="PF05193"/>
    </source>
</evidence>
<dbReference type="PANTHER" id="PTHR11851">
    <property type="entry name" value="METALLOPROTEASE"/>
    <property type="match status" value="1"/>
</dbReference>
<evidence type="ECO:0000313" key="4">
    <source>
        <dbReference type="EMBL" id="AKA70347.1"/>
    </source>
</evidence>
<dbReference type="EMBL" id="CP009933">
    <property type="protein sequence ID" value="AKA70347.1"/>
    <property type="molecule type" value="Genomic_DNA"/>
</dbReference>
<dbReference type="RefSeq" id="WP_029162554.1">
    <property type="nucleotide sequence ID" value="NZ_CP009933.1"/>
</dbReference>
<dbReference type="PANTHER" id="PTHR11851:SF49">
    <property type="entry name" value="MITOCHONDRIAL-PROCESSING PEPTIDASE SUBUNIT ALPHA"/>
    <property type="match status" value="1"/>
</dbReference>
<accession>A0A0E3M744</accession>
<keyword evidence="5" id="KW-1185">Reference proteome</keyword>
<gene>
    <name evidence="4" type="ORF">CSCA_3222</name>
</gene>
<feature type="domain" description="Peptidase M16 C-terminal" evidence="3">
    <location>
        <begin position="164"/>
        <end position="333"/>
    </location>
</feature>
<dbReference type="KEGG" id="csq:CSCA_3222"/>
<dbReference type="SUPFAM" id="SSF63411">
    <property type="entry name" value="LuxS/MPP-like metallohydrolase"/>
    <property type="match status" value="2"/>
</dbReference>
<dbReference type="InterPro" id="IPR050361">
    <property type="entry name" value="MPP/UQCRC_Complex"/>
</dbReference>
<dbReference type="Pfam" id="PF05193">
    <property type="entry name" value="Peptidase_M16_C"/>
    <property type="match status" value="1"/>
</dbReference>
<organism evidence="4 5">
    <name type="scientific">Clostridium scatologenes</name>
    <dbReference type="NCBI Taxonomy" id="1548"/>
    <lineage>
        <taxon>Bacteria</taxon>
        <taxon>Bacillati</taxon>
        <taxon>Bacillota</taxon>
        <taxon>Clostridia</taxon>
        <taxon>Eubacteriales</taxon>
        <taxon>Clostridiaceae</taxon>
        <taxon>Clostridium</taxon>
    </lineage>
</organism>
<name>A0A0E3M744_CLOSL</name>
<dbReference type="InterPro" id="IPR011249">
    <property type="entry name" value="Metalloenz_LuxS/M16"/>
</dbReference>
<dbReference type="AlphaFoldDB" id="A0A0E3M744"/>
<evidence type="ECO:0000313" key="5">
    <source>
        <dbReference type="Proteomes" id="UP000033115"/>
    </source>
</evidence>
<dbReference type="Pfam" id="PF00675">
    <property type="entry name" value="Peptidase_M16"/>
    <property type="match status" value="1"/>
</dbReference>
<reference evidence="4 5" key="1">
    <citation type="journal article" date="2015" name="J. Biotechnol.">
        <title>Complete genome sequence of a malodorant-producing acetogen, Clostridium scatologenes ATCC 25775(T).</title>
        <authorList>
            <person name="Zhu Z."/>
            <person name="Guo T."/>
            <person name="Zheng H."/>
            <person name="Song T."/>
            <person name="Ouyang P."/>
            <person name="Xie J."/>
        </authorList>
    </citation>
    <scope>NUCLEOTIDE SEQUENCE [LARGE SCALE GENOMIC DNA]</scope>
    <source>
        <strain evidence="4 5">ATCC 25775</strain>
    </source>
</reference>